<reference evidence="14 15" key="1">
    <citation type="submission" date="2020-01" db="EMBL/GenBank/DDBJ databases">
        <title>Ponticoccus aerotolerans gen. nov., sp. nov., an anaerobic bacterium and proposal of Ponticoccusceae fam. nov., Ponticoccusles ord. nov. and Ponticoccuse classis nov. in the phylum Kiritimatiellaeota.</title>
        <authorList>
            <person name="Zhou L.Y."/>
            <person name="Du Z.J."/>
        </authorList>
    </citation>
    <scope>NUCLEOTIDE SEQUENCE [LARGE SCALE GENOMIC DNA]</scope>
    <source>
        <strain evidence="14 15">S-5007</strain>
    </source>
</reference>
<gene>
    <name evidence="14" type="primary">dnaN</name>
    <name evidence="14" type="ORF">GT409_05890</name>
</gene>
<dbReference type="EMBL" id="CP047593">
    <property type="protein sequence ID" value="QHI68998.1"/>
    <property type="molecule type" value="Genomic_DNA"/>
</dbReference>
<evidence type="ECO:0000256" key="3">
    <source>
        <dbReference type="ARBA" id="ARBA00021035"/>
    </source>
</evidence>
<dbReference type="GO" id="GO:0009360">
    <property type="term" value="C:DNA polymerase III complex"/>
    <property type="evidence" value="ECO:0007669"/>
    <property type="project" value="InterPro"/>
</dbReference>
<dbReference type="Gene3D" id="3.70.10.10">
    <property type="match status" value="1"/>
</dbReference>
<dbReference type="GO" id="GO:0003677">
    <property type="term" value="F:DNA binding"/>
    <property type="evidence" value="ECO:0007669"/>
    <property type="project" value="UniProtKB-UniRule"/>
</dbReference>
<keyword evidence="15" id="KW-1185">Reference proteome</keyword>
<evidence type="ECO:0000256" key="9">
    <source>
        <dbReference type="ARBA" id="ARBA00023125"/>
    </source>
</evidence>
<dbReference type="RefSeq" id="WP_160627877.1">
    <property type="nucleotide sequence ID" value="NZ_CP047593.1"/>
</dbReference>
<dbReference type="Pfam" id="PF02768">
    <property type="entry name" value="DNA_pol3_beta_3"/>
    <property type="match status" value="1"/>
</dbReference>
<evidence type="ECO:0000313" key="15">
    <source>
        <dbReference type="Proteomes" id="UP000464954"/>
    </source>
</evidence>
<dbReference type="GO" id="GO:0005737">
    <property type="term" value="C:cytoplasm"/>
    <property type="evidence" value="ECO:0007669"/>
    <property type="project" value="UniProtKB-SubCell"/>
</dbReference>
<evidence type="ECO:0000256" key="2">
    <source>
        <dbReference type="ARBA" id="ARBA00010752"/>
    </source>
</evidence>
<comment type="function">
    <text evidence="10">Confers DNA tethering and processivity to DNA polymerases and other proteins. Acts as a clamp, forming a ring around DNA (a reaction catalyzed by the clamp-loading complex) which diffuses in an ATP-independent manner freely and bidirectionally along dsDNA. Initially characterized for its ability to contact the catalytic subunit of DNA polymerase III (Pol III), a complex, multichain enzyme responsible for most of the replicative synthesis in bacteria; Pol III exhibits 3'-5' exonuclease proofreading activity. The beta chain is required for initiation of replication as well as for processivity of DNA replication.</text>
</comment>
<protein>
    <recommendedName>
        <fullName evidence="3 10">Beta sliding clamp</fullName>
    </recommendedName>
</protein>
<dbReference type="SMART" id="SM00480">
    <property type="entry name" value="POL3Bc"/>
    <property type="match status" value="1"/>
</dbReference>
<comment type="similarity">
    <text evidence="2 10">Belongs to the beta sliding clamp family.</text>
</comment>
<dbReference type="Pfam" id="PF00712">
    <property type="entry name" value="DNA_pol3_beta"/>
    <property type="match status" value="1"/>
</dbReference>
<dbReference type="InterPro" id="IPR001001">
    <property type="entry name" value="DNA_polIII_beta"/>
</dbReference>
<evidence type="ECO:0000256" key="1">
    <source>
        <dbReference type="ARBA" id="ARBA00004496"/>
    </source>
</evidence>
<evidence type="ECO:0000256" key="8">
    <source>
        <dbReference type="ARBA" id="ARBA00022932"/>
    </source>
</evidence>
<evidence type="ECO:0000259" key="12">
    <source>
        <dbReference type="Pfam" id="PF02767"/>
    </source>
</evidence>
<sequence length="364" mass="40371">MKLTIEKSALLDALQKVQSIVGQRSTLPILSNVLLRAEGDLVSLTTTDMEVCVKTSVAAEISDAGGTTLPARRFFSICRELPAGQVEIEVDAKDVATIRSGPSFFKLVGLPEEEFPPLPEFDENSVYSVDQVVFREMLQKVTYAASTDETRYILNGALLSFKDEKLTVVATDGRRLAMVEQEIEFSEDAQVDLVVPSKTINELIKTLGEEGVLRIRVSATQVAFDFDQILVISKLIEGTYPNFQQVIPSQCEERVAIDRETMLLAVRRVSLLTDDQTASVKLNFGSNKLELVTNNTEIGEARETIPVKYEGKELSIAFNPGFLMAPLRHLDSDEIFFELSDELSPGVIKTNVPFLYVLMPIRVS</sequence>
<organism evidence="14 15">
    <name type="scientific">Tichowtungia aerotolerans</name>
    <dbReference type="NCBI Taxonomy" id="2697043"/>
    <lineage>
        <taxon>Bacteria</taxon>
        <taxon>Pseudomonadati</taxon>
        <taxon>Kiritimatiellota</taxon>
        <taxon>Tichowtungiia</taxon>
        <taxon>Tichowtungiales</taxon>
        <taxon>Tichowtungiaceae</taxon>
        <taxon>Tichowtungia</taxon>
    </lineage>
</organism>
<keyword evidence="6 10" id="KW-0548">Nucleotidyltransferase</keyword>
<proteinExistence type="inferred from homology"/>
<dbReference type="GO" id="GO:0006271">
    <property type="term" value="P:DNA strand elongation involved in DNA replication"/>
    <property type="evidence" value="ECO:0007669"/>
    <property type="project" value="TreeGrafter"/>
</dbReference>
<dbReference type="KEGG" id="taer:GT409_05890"/>
<dbReference type="InterPro" id="IPR022637">
    <property type="entry name" value="DNA_polIII_beta_cen"/>
</dbReference>
<dbReference type="PIRSF" id="PIRSF000804">
    <property type="entry name" value="DNA_pol_III_b"/>
    <property type="match status" value="1"/>
</dbReference>
<keyword evidence="4 10" id="KW-0963">Cytoplasm</keyword>
<keyword evidence="5 10" id="KW-0808">Transferase</keyword>
<comment type="subcellular location">
    <subcellularLocation>
        <location evidence="1 10">Cytoplasm</location>
    </subcellularLocation>
</comment>
<dbReference type="PANTHER" id="PTHR30478:SF0">
    <property type="entry name" value="BETA SLIDING CLAMP"/>
    <property type="match status" value="1"/>
</dbReference>
<evidence type="ECO:0000259" key="13">
    <source>
        <dbReference type="Pfam" id="PF02768"/>
    </source>
</evidence>
<comment type="subunit">
    <text evidence="10">Forms a ring-shaped head-to-tail homodimer around DNA.</text>
</comment>
<dbReference type="CDD" id="cd00140">
    <property type="entry name" value="beta_clamp"/>
    <property type="match status" value="1"/>
</dbReference>
<keyword evidence="8 10" id="KW-0239">DNA-directed DNA polymerase</keyword>
<name>A0A6P1MA78_9BACT</name>
<dbReference type="Gene3D" id="3.10.150.10">
    <property type="entry name" value="DNA Polymerase III, subunit A, domain 2"/>
    <property type="match status" value="1"/>
</dbReference>
<dbReference type="GO" id="GO:0003887">
    <property type="term" value="F:DNA-directed DNA polymerase activity"/>
    <property type="evidence" value="ECO:0007669"/>
    <property type="project" value="UniProtKB-UniRule"/>
</dbReference>
<dbReference type="InterPro" id="IPR046938">
    <property type="entry name" value="DNA_clamp_sf"/>
</dbReference>
<evidence type="ECO:0000256" key="4">
    <source>
        <dbReference type="ARBA" id="ARBA00022490"/>
    </source>
</evidence>
<dbReference type="NCBIfam" id="TIGR00663">
    <property type="entry name" value="dnan"/>
    <property type="match status" value="1"/>
</dbReference>
<feature type="domain" description="DNA polymerase III beta sliding clamp C-terminal" evidence="13">
    <location>
        <begin position="245"/>
        <end position="362"/>
    </location>
</feature>
<feature type="domain" description="DNA polymerase III beta sliding clamp N-terminal" evidence="11">
    <location>
        <begin position="1"/>
        <end position="119"/>
    </location>
</feature>
<dbReference type="GO" id="GO:0008408">
    <property type="term" value="F:3'-5' exonuclease activity"/>
    <property type="evidence" value="ECO:0007669"/>
    <property type="project" value="InterPro"/>
</dbReference>
<dbReference type="PANTHER" id="PTHR30478">
    <property type="entry name" value="DNA POLYMERASE III SUBUNIT BETA"/>
    <property type="match status" value="1"/>
</dbReference>
<dbReference type="SUPFAM" id="SSF55979">
    <property type="entry name" value="DNA clamp"/>
    <property type="match status" value="3"/>
</dbReference>
<keyword evidence="7 10" id="KW-0235">DNA replication</keyword>
<dbReference type="AlphaFoldDB" id="A0A6P1MA78"/>
<dbReference type="Proteomes" id="UP000464954">
    <property type="component" value="Chromosome"/>
</dbReference>
<accession>A0A6P1MA78</accession>
<dbReference type="InterPro" id="IPR022634">
    <property type="entry name" value="DNA_polIII_beta_N"/>
</dbReference>
<evidence type="ECO:0000256" key="6">
    <source>
        <dbReference type="ARBA" id="ARBA00022695"/>
    </source>
</evidence>
<keyword evidence="9" id="KW-0238">DNA-binding</keyword>
<evidence type="ECO:0000256" key="10">
    <source>
        <dbReference type="PIRNR" id="PIRNR000804"/>
    </source>
</evidence>
<evidence type="ECO:0000259" key="11">
    <source>
        <dbReference type="Pfam" id="PF00712"/>
    </source>
</evidence>
<evidence type="ECO:0000256" key="7">
    <source>
        <dbReference type="ARBA" id="ARBA00022705"/>
    </source>
</evidence>
<dbReference type="Pfam" id="PF02767">
    <property type="entry name" value="DNA_pol3_beta_2"/>
    <property type="match status" value="1"/>
</dbReference>
<dbReference type="InterPro" id="IPR022635">
    <property type="entry name" value="DNA_polIII_beta_C"/>
</dbReference>
<evidence type="ECO:0000313" key="14">
    <source>
        <dbReference type="EMBL" id="QHI68998.1"/>
    </source>
</evidence>
<evidence type="ECO:0000256" key="5">
    <source>
        <dbReference type="ARBA" id="ARBA00022679"/>
    </source>
</evidence>
<feature type="domain" description="DNA polymerase III beta sliding clamp central" evidence="12">
    <location>
        <begin position="129"/>
        <end position="242"/>
    </location>
</feature>